<dbReference type="EMBL" id="KD269133">
    <property type="protein sequence ID" value="EMS46813.1"/>
    <property type="molecule type" value="Genomic_DNA"/>
</dbReference>
<dbReference type="PRINTS" id="PR00463">
    <property type="entry name" value="EP450I"/>
</dbReference>
<keyword evidence="7 8" id="KW-0349">Heme</keyword>
<evidence type="ECO:0000256" key="4">
    <source>
        <dbReference type="ARBA" id="ARBA00022989"/>
    </source>
</evidence>
<dbReference type="AlphaFoldDB" id="M7Y9P7"/>
<dbReference type="CDD" id="cd11064">
    <property type="entry name" value="CYP86A"/>
    <property type="match status" value="1"/>
</dbReference>
<dbReference type="GO" id="GO:0016705">
    <property type="term" value="F:oxidoreductase activity, acting on paired donors, with incorporation or reduction of molecular oxygen"/>
    <property type="evidence" value="ECO:0007669"/>
    <property type="project" value="InterPro"/>
</dbReference>
<evidence type="ECO:0000256" key="5">
    <source>
        <dbReference type="ARBA" id="ARBA00023002"/>
    </source>
</evidence>
<evidence type="ECO:0000256" key="8">
    <source>
        <dbReference type="RuleBase" id="RU000461"/>
    </source>
</evidence>
<dbReference type="STRING" id="4572.M7Y9P7"/>
<dbReference type="GO" id="GO:0005506">
    <property type="term" value="F:iron ion binding"/>
    <property type="evidence" value="ECO:0007669"/>
    <property type="project" value="InterPro"/>
</dbReference>
<dbReference type="GO" id="GO:0004497">
    <property type="term" value="F:monooxygenase activity"/>
    <property type="evidence" value="ECO:0007669"/>
    <property type="project" value="UniProtKB-KW"/>
</dbReference>
<evidence type="ECO:0000256" key="6">
    <source>
        <dbReference type="ARBA" id="ARBA00023004"/>
    </source>
</evidence>
<dbReference type="Gene3D" id="1.10.630.10">
    <property type="entry name" value="Cytochrome P450"/>
    <property type="match status" value="1"/>
</dbReference>
<evidence type="ECO:0000256" key="7">
    <source>
        <dbReference type="PIRSR" id="PIRSR602401-1"/>
    </source>
</evidence>
<keyword evidence="3 7" id="KW-0479">Metal-binding</keyword>
<dbReference type="InterPro" id="IPR001128">
    <property type="entry name" value="Cyt_P450"/>
</dbReference>
<dbReference type="GO" id="GO:0020037">
    <property type="term" value="F:heme binding"/>
    <property type="evidence" value="ECO:0007669"/>
    <property type="project" value="InterPro"/>
</dbReference>
<sequence>MTVWLARSWAMPLLACLLLLVSLNTPTPEPISAPSTHTLDSNRQLFCGLAVADVVALLGIGVASLAKLQWMRAEKARYQATMRYCEHSEMTMSGAVKSQSTIKGEASCRSKNPAVLPTNWPILRMFPSFVANLHKMNDYFTLVLARSGHNFRVHGPPGTGMRFFVTCDPANIRHIFTTNYTNFPKGAEFAAIFDIMSGGIFTIDGEPACRQRTKIKSVLSNPQLVARIEGWSRDKVENNLLLLFTHMARTSTSFNMQELMSRLMFDLAAMPLFGVDPGLLSLDMPPMEAAVAMDTVMEVAYFRVVVPASCWKLMRRLNIGPERKLKAAHKVLRGFVMEMMERRKIDTSSVGNGKQHEGVDIMSSFLDDPYYTDDDMFNALTISYMIAARDIVGTALTWIFYNLSQNPNIVSIIRNELSPIASCKVAAHPDAMVIFEPDETKSLVYLRAVLYETLRLYPPAPLERKMVVTNDILPSGHEVHAGDTILISLHSMGRMEGIWGKDCLNYNPDRWLSEDGNKLRYVPSHKFLAFNSGPRMCLGKDIAVMQMKTVIASTLWNFDVELMKGQCIEPKSSCILEMKNGLIVKLKNREMLH</sequence>
<keyword evidence="5 8" id="KW-0560">Oxidoreductase</keyword>
<proteinExistence type="inferred from homology"/>
<dbReference type="eggNOG" id="KOG0157">
    <property type="taxonomic scope" value="Eukaryota"/>
</dbReference>
<keyword evidence="4" id="KW-0472">Membrane</keyword>
<dbReference type="InterPro" id="IPR002401">
    <property type="entry name" value="Cyt_P450_E_grp-I"/>
</dbReference>
<comment type="similarity">
    <text evidence="1 8">Belongs to the cytochrome P450 family.</text>
</comment>
<dbReference type="GO" id="GO:0006629">
    <property type="term" value="P:lipid metabolic process"/>
    <property type="evidence" value="ECO:0007669"/>
    <property type="project" value="UniProtKB-ARBA"/>
</dbReference>
<dbReference type="PROSITE" id="PS00086">
    <property type="entry name" value="CYTOCHROME_P450"/>
    <property type="match status" value="1"/>
</dbReference>
<keyword evidence="6 7" id="KW-0408">Iron</keyword>
<protein>
    <submittedName>
        <fullName evidence="9">Cytochrome P450 86B1</fullName>
    </submittedName>
</protein>
<organism evidence="9">
    <name type="scientific">Triticum urartu</name>
    <name type="common">Red wild einkorn</name>
    <name type="synonym">Crithodium urartu</name>
    <dbReference type="NCBI Taxonomy" id="4572"/>
    <lineage>
        <taxon>Eukaryota</taxon>
        <taxon>Viridiplantae</taxon>
        <taxon>Streptophyta</taxon>
        <taxon>Embryophyta</taxon>
        <taxon>Tracheophyta</taxon>
        <taxon>Spermatophyta</taxon>
        <taxon>Magnoliopsida</taxon>
        <taxon>Liliopsida</taxon>
        <taxon>Poales</taxon>
        <taxon>Poaceae</taxon>
        <taxon>BOP clade</taxon>
        <taxon>Pooideae</taxon>
        <taxon>Triticodae</taxon>
        <taxon>Triticeae</taxon>
        <taxon>Triticinae</taxon>
        <taxon>Triticum</taxon>
    </lineage>
</organism>
<dbReference type="InterPro" id="IPR036396">
    <property type="entry name" value="Cyt_P450_sf"/>
</dbReference>
<dbReference type="PRINTS" id="PR00385">
    <property type="entry name" value="P450"/>
</dbReference>
<gene>
    <name evidence="9" type="ORF">TRIUR3_30425</name>
</gene>
<dbReference type="PANTHER" id="PTHR24296">
    <property type="entry name" value="CYTOCHROME P450"/>
    <property type="match status" value="1"/>
</dbReference>
<evidence type="ECO:0000256" key="3">
    <source>
        <dbReference type="ARBA" id="ARBA00022723"/>
    </source>
</evidence>
<name>M7Y9P7_TRIUA</name>
<dbReference type="OMA" id="HMARTST"/>
<evidence type="ECO:0000313" key="9">
    <source>
        <dbReference type="EMBL" id="EMS46813.1"/>
    </source>
</evidence>
<keyword evidence="2" id="KW-0812">Transmembrane</keyword>
<dbReference type="InterPro" id="IPR017972">
    <property type="entry name" value="Cyt_P450_CS"/>
</dbReference>
<keyword evidence="4" id="KW-1133">Transmembrane helix</keyword>
<dbReference type="SUPFAM" id="SSF48264">
    <property type="entry name" value="Cytochrome P450"/>
    <property type="match status" value="1"/>
</dbReference>
<comment type="cofactor">
    <cofactor evidence="7">
        <name>heme</name>
        <dbReference type="ChEBI" id="CHEBI:30413"/>
    </cofactor>
</comment>
<feature type="binding site" description="axial binding residue" evidence="7">
    <location>
        <position position="537"/>
    </location>
    <ligand>
        <name>heme</name>
        <dbReference type="ChEBI" id="CHEBI:30413"/>
    </ligand>
    <ligandPart>
        <name>Fe</name>
        <dbReference type="ChEBI" id="CHEBI:18248"/>
    </ligandPart>
</feature>
<evidence type="ECO:0000256" key="2">
    <source>
        <dbReference type="ARBA" id="ARBA00022692"/>
    </source>
</evidence>
<accession>M7Y9P7</accession>
<reference evidence="9" key="1">
    <citation type="journal article" date="2013" name="Nature">
        <title>Draft genome of the wheat A-genome progenitor Triticum urartu.</title>
        <authorList>
            <person name="Ling H.Q."/>
            <person name="Zhao S."/>
            <person name="Liu D."/>
            <person name="Wang J."/>
            <person name="Sun H."/>
            <person name="Zhang C."/>
            <person name="Fan H."/>
            <person name="Li D."/>
            <person name="Dong L."/>
            <person name="Tao Y."/>
            <person name="Gao C."/>
            <person name="Wu H."/>
            <person name="Li Y."/>
            <person name="Cui Y."/>
            <person name="Guo X."/>
            <person name="Zheng S."/>
            <person name="Wang B."/>
            <person name="Yu K."/>
            <person name="Liang Q."/>
            <person name="Yang W."/>
            <person name="Lou X."/>
            <person name="Chen J."/>
            <person name="Feng M."/>
            <person name="Jian J."/>
            <person name="Zhang X."/>
            <person name="Luo G."/>
            <person name="Jiang Y."/>
            <person name="Liu J."/>
            <person name="Wang Z."/>
            <person name="Sha Y."/>
            <person name="Zhang B."/>
            <person name="Wu H."/>
            <person name="Tang D."/>
            <person name="Shen Q."/>
            <person name="Xue P."/>
            <person name="Zou S."/>
            <person name="Wang X."/>
            <person name="Liu X."/>
            <person name="Wang F."/>
            <person name="Yang Y."/>
            <person name="An X."/>
            <person name="Dong Z."/>
            <person name="Zhang K."/>
            <person name="Zhang X."/>
            <person name="Luo M.C."/>
            <person name="Dvorak J."/>
            <person name="Tong Y."/>
            <person name="Wang J."/>
            <person name="Yang H."/>
            <person name="Li Z."/>
            <person name="Wang D."/>
            <person name="Zhang A."/>
            <person name="Wang J."/>
        </authorList>
    </citation>
    <scope>NUCLEOTIDE SEQUENCE</scope>
</reference>
<keyword evidence="8" id="KW-0503">Monooxygenase</keyword>
<dbReference type="Pfam" id="PF00067">
    <property type="entry name" value="p450"/>
    <property type="match status" value="1"/>
</dbReference>
<evidence type="ECO:0000256" key="1">
    <source>
        <dbReference type="ARBA" id="ARBA00010617"/>
    </source>
</evidence>